<keyword evidence="10 20" id="KW-0238">DNA-binding</keyword>
<comment type="subcellular location">
    <subcellularLocation>
        <location evidence="1">Cytoplasm</location>
    </subcellularLocation>
</comment>
<evidence type="ECO:0000256" key="10">
    <source>
        <dbReference type="ARBA" id="ARBA00023125"/>
    </source>
</evidence>
<keyword evidence="4" id="KW-0678">Repressor</keyword>
<keyword evidence="6" id="KW-0547">Nucleotide-binding</keyword>
<proteinExistence type="predicted"/>
<dbReference type="InterPro" id="IPR009057">
    <property type="entry name" value="Homeodomain-like_sf"/>
</dbReference>
<dbReference type="CDD" id="cd00009">
    <property type="entry name" value="AAA"/>
    <property type="match status" value="1"/>
</dbReference>
<evidence type="ECO:0000256" key="6">
    <source>
        <dbReference type="ARBA" id="ARBA00022741"/>
    </source>
</evidence>
<evidence type="ECO:0000256" key="9">
    <source>
        <dbReference type="ARBA" id="ARBA00023015"/>
    </source>
</evidence>
<dbReference type="Gene3D" id="1.10.10.60">
    <property type="entry name" value="Homeodomain-like"/>
    <property type="match status" value="1"/>
</dbReference>
<keyword evidence="8" id="KW-0902">Two-component regulatory system</keyword>
<keyword evidence="7" id="KW-0067">ATP-binding</keyword>
<accession>A0A6J4SX69</accession>
<dbReference type="Gene3D" id="3.40.50.2300">
    <property type="match status" value="1"/>
</dbReference>
<evidence type="ECO:0000259" key="19">
    <source>
        <dbReference type="PROSITE" id="PS50110"/>
    </source>
</evidence>
<dbReference type="GO" id="GO:0043565">
    <property type="term" value="F:sequence-specific DNA binding"/>
    <property type="evidence" value="ECO:0007669"/>
    <property type="project" value="InterPro"/>
</dbReference>
<dbReference type="Pfam" id="PF25601">
    <property type="entry name" value="AAA_lid_14"/>
    <property type="match status" value="1"/>
</dbReference>
<dbReference type="GO" id="GO:0005524">
    <property type="term" value="F:ATP binding"/>
    <property type="evidence" value="ECO:0007669"/>
    <property type="project" value="UniProtKB-KW"/>
</dbReference>
<dbReference type="AlphaFoldDB" id="A0A6J4SX69"/>
<protein>
    <recommendedName>
        <fullName evidence="2">DNA-binding transcriptional regulator NtrC</fullName>
    </recommendedName>
    <alternativeName>
        <fullName evidence="14">Nitrogen regulation protein NR(I)</fullName>
    </alternativeName>
    <alternativeName>
        <fullName evidence="15">Nitrogen regulator I</fullName>
    </alternativeName>
</protein>
<organism evidence="20">
    <name type="scientific">uncultured Sphingomonadaceae bacterium</name>
    <dbReference type="NCBI Taxonomy" id="169976"/>
    <lineage>
        <taxon>Bacteria</taxon>
        <taxon>Pseudomonadati</taxon>
        <taxon>Pseudomonadota</taxon>
        <taxon>Alphaproteobacteria</taxon>
        <taxon>Sphingomonadales</taxon>
        <taxon>Sphingomonadaceae</taxon>
        <taxon>environmental samples</taxon>
    </lineage>
</organism>
<dbReference type="InterPro" id="IPR002197">
    <property type="entry name" value="HTH_Fis"/>
</dbReference>
<keyword evidence="13" id="KW-0535">Nitrogen fixation</keyword>
<dbReference type="PANTHER" id="PTHR32071">
    <property type="entry name" value="TRANSCRIPTIONAL REGULATORY PROTEIN"/>
    <property type="match status" value="1"/>
</dbReference>
<reference evidence="20" key="1">
    <citation type="submission" date="2020-02" db="EMBL/GenBank/DDBJ databases">
        <authorList>
            <person name="Meier V. D."/>
        </authorList>
    </citation>
    <scope>NUCLEOTIDE SEQUENCE</scope>
    <source>
        <strain evidence="20">AVDCRST_MAG39</strain>
    </source>
</reference>
<evidence type="ECO:0000256" key="11">
    <source>
        <dbReference type="ARBA" id="ARBA00023159"/>
    </source>
</evidence>
<dbReference type="GO" id="GO:0005737">
    <property type="term" value="C:cytoplasm"/>
    <property type="evidence" value="ECO:0007669"/>
    <property type="project" value="UniProtKB-SubCell"/>
</dbReference>
<evidence type="ECO:0000256" key="17">
    <source>
        <dbReference type="PROSITE-ProRule" id="PRU00169"/>
    </source>
</evidence>
<dbReference type="SUPFAM" id="SSF52172">
    <property type="entry name" value="CheY-like"/>
    <property type="match status" value="1"/>
</dbReference>
<keyword evidence="3" id="KW-0963">Cytoplasm</keyword>
<evidence type="ECO:0000256" key="1">
    <source>
        <dbReference type="ARBA" id="ARBA00004496"/>
    </source>
</evidence>
<dbReference type="PANTHER" id="PTHR32071:SF95">
    <property type="entry name" value="DNA-BINDING TRANSCRIPTIONAL REGULATOR NTRC"/>
    <property type="match status" value="1"/>
</dbReference>
<dbReference type="InterPro" id="IPR027417">
    <property type="entry name" value="P-loop_NTPase"/>
</dbReference>
<evidence type="ECO:0000256" key="8">
    <source>
        <dbReference type="ARBA" id="ARBA00023012"/>
    </source>
</evidence>
<evidence type="ECO:0000313" key="20">
    <source>
        <dbReference type="EMBL" id="CAA9508075.1"/>
    </source>
</evidence>
<evidence type="ECO:0000256" key="15">
    <source>
        <dbReference type="ARBA" id="ARBA00031910"/>
    </source>
</evidence>
<evidence type="ECO:0000256" key="5">
    <source>
        <dbReference type="ARBA" id="ARBA00022553"/>
    </source>
</evidence>
<gene>
    <name evidence="20" type="ORF">AVDCRST_MAG39-1826</name>
</gene>
<feature type="domain" description="Response regulatory" evidence="19">
    <location>
        <begin position="8"/>
        <end position="122"/>
    </location>
</feature>
<comment type="caution">
    <text evidence="17">Lacks conserved residue(s) required for the propagation of feature annotation.</text>
</comment>
<evidence type="ECO:0000259" key="18">
    <source>
        <dbReference type="PROSITE" id="PS50045"/>
    </source>
</evidence>
<dbReference type="SUPFAM" id="SSF46689">
    <property type="entry name" value="Homeodomain-like"/>
    <property type="match status" value="1"/>
</dbReference>
<dbReference type="SUPFAM" id="SSF52540">
    <property type="entry name" value="P-loop containing nucleoside triphosphate hydrolases"/>
    <property type="match status" value="1"/>
</dbReference>
<dbReference type="InterPro" id="IPR003593">
    <property type="entry name" value="AAA+_ATPase"/>
</dbReference>
<evidence type="ECO:0000256" key="14">
    <source>
        <dbReference type="ARBA" id="ARBA00029881"/>
    </source>
</evidence>
<sequence length="483" mass="51095">MQQNGARSLLLIDADAGERRVVAAIAGRAGWRVLSAEDWGGAAAHLADDAAGEIAAALVGGWRPGLPACALRAVRAEHPELPALAVIGDEHAGVAALRAGAKDFLRGPVAADRLLAALDRALDRRRTGRELLPLTERSSRPLSFEEVIGSTPEFRAALAAAARAARSRITVLVEGEPGSGKETIARAVHLASPRARRALQSVDCAAVPANMIGSVLFGHARGAFPGAFANHVGLLAQADGGTAFLDNVDALPPTTQAKLLSTIEIGVVEPMGGGAPRAIDVRVIVAARPGLAELVRAGRFREDLYFRLAGVQLTLPPLRERGSDIPALVRHLLHRIAEQPGMRTLSIGDDALALLMRYGWPGNVRQLHDALFRASALSDSNALTAADFPQIARELEYSNRKSDHRPVALSAASAAHALSQGPGVTLYRADGHLRPLEEIEADVIRLAIGQYQGRMTEVARRLGIGRSTLYRKLAELGIQVDAA</sequence>
<keyword evidence="12" id="KW-0804">Transcription</keyword>
<evidence type="ECO:0000256" key="16">
    <source>
        <dbReference type="ARBA" id="ARBA00043886"/>
    </source>
</evidence>
<dbReference type="PROSITE" id="PS50110">
    <property type="entry name" value="RESPONSE_REGULATORY"/>
    <property type="match status" value="1"/>
</dbReference>
<keyword evidence="11" id="KW-0010">Activator</keyword>
<dbReference type="FunFam" id="3.40.50.300:FF:000006">
    <property type="entry name" value="DNA-binding transcriptional regulator NtrC"/>
    <property type="match status" value="1"/>
</dbReference>
<dbReference type="InterPro" id="IPR002078">
    <property type="entry name" value="Sigma_54_int"/>
</dbReference>
<dbReference type="PROSITE" id="PS50045">
    <property type="entry name" value="SIGMA54_INTERACT_4"/>
    <property type="match status" value="1"/>
</dbReference>
<feature type="domain" description="Sigma-54 factor interaction" evidence="18">
    <location>
        <begin position="147"/>
        <end position="376"/>
    </location>
</feature>
<dbReference type="Pfam" id="PF00158">
    <property type="entry name" value="Sigma54_activat"/>
    <property type="match status" value="1"/>
</dbReference>
<dbReference type="PRINTS" id="PR01590">
    <property type="entry name" value="HTHFIS"/>
</dbReference>
<evidence type="ECO:0000256" key="4">
    <source>
        <dbReference type="ARBA" id="ARBA00022491"/>
    </source>
</evidence>
<dbReference type="InterPro" id="IPR058031">
    <property type="entry name" value="AAA_lid_NorR"/>
</dbReference>
<dbReference type="Gene3D" id="3.40.50.300">
    <property type="entry name" value="P-loop containing nucleotide triphosphate hydrolases"/>
    <property type="match status" value="1"/>
</dbReference>
<comment type="function">
    <text evidence="16">Member of the two-component regulatory system NtrB/NtrC, which controls expression of the nitrogen-regulated (ntr) genes in response to nitrogen limitation. Phosphorylated NtrC binds directly to DNA and stimulates the formation of open promoter-sigma54-RNA polymerase complexes.</text>
</comment>
<evidence type="ECO:0000256" key="12">
    <source>
        <dbReference type="ARBA" id="ARBA00023163"/>
    </source>
</evidence>
<dbReference type="EMBL" id="CADCVW010000073">
    <property type="protein sequence ID" value="CAA9508075.1"/>
    <property type="molecule type" value="Genomic_DNA"/>
</dbReference>
<dbReference type="Pfam" id="PF02954">
    <property type="entry name" value="HTH_8"/>
    <property type="match status" value="1"/>
</dbReference>
<dbReference type="Gene3D" id="1.10.8.60">
    <property type="match status" value="1"/>
</dbReference>
<evidence type="ECO:0000256" key="3">
    <source>
        <dbReference type="ARBA" id="ARBA00022490"/>
    </source>
</evidence>
<dbReference type="GO" id="GO:0000160">
    <property type="term" value="P:phosphorelay signal transduction system"/>
    <property type="evidence" value="ECO:0007669"/>
    <property type="project" value="UniProtKB-KW"/>
</dbReference>
<keyword evidence="5" id="KW-0597">Phosphoprotein</keyword>
<dbReference type="InterPro" id="IPR001789">
    <property type="entry name" value="Sig_transdc_resp-reg_receiver"/>
</dbReference>
<dbReference type="GO" id="GO:0006355">
    <property type="term" value="P:regulation of DNA-templated transcription"/>
    <property type="evidence" value="ECO:0007669"/>
    <property type="project" value="InterPro"/>
</dbReference>
<keyword evidence="9" id="KW-0805">Transcription regulation</keyword>
<evidence type="ECO:0000256" key="13">
    <source>
        <dbReference type="ARBA" id="ARBA00023231"/>
    </source>
</evidence>
<dbReference type="InterPro" id="IPR011006">
    <property type="entry name" value="CheY-like_superfamily"/>
</dbReference>
<evidence type="ECO:0000256" key="2">
    <source>
        <dbReference type="ARBA" id="ARBA00019059"/>
    </source>
</evidence>
<name>A0A6J4SX69_9SPHN</name>
<dbReference type="SMART" id="SM00382">
    <property type="entry name" value="AAA"/>
    <property type="match status" value="1"/>
</dbReference>
<evidence type="ECO:0000256" key="7">
    <source>
        <dbReference type="ARBA" id="ARBA00022840"/>
    </source>
</evidence>